<dbReference type="Proteomes" id="UP000708347">
    <property type="component" value="Unassembled WGS sequence"/>
</dbReference>
<protein>
    <submittedName>
        <fullName evidence="1">Uncharacterized protein</fullName>
    </submittedName>
</protein>
<name>A0ABX2JV98_9MYCO</name>
<accession>A0ABX2JV98</accession>
<comment type="caution">
    <text evidence="1">The sequence shown here is derived from an EMBL/GenBank/DDBJ whole genome shotgun (WGS) entry which is preliminary data.</text>
</comment>
<sequence>MNKGVAAVGYSIDFNEIICSAAALAKVLCLLNCGLPSKQPRVRGAAPDAGAIIACRHHPGCLAWYVNGGGP</sequence>
<organism evidence="1 2">
    <name type="scientific">Mycolicibacterium sphagni</name>
    <dbReference type="NCBI Taxonomy" id="1786"/>
    <lineage>
        <taxon>Bacteria</taxon>
        <taxon>Bacillati</taxon>
        <taxon>Actinomycetota</taxon>
        <taxon>Actinomycetes</taxon>
        <taxon>Mycobacteriales</taxon>
        <taxon>Mycobacteriaceae</taxon>
        <taxon>Mycolicibacterium</taxon>
    </lineage>
</organism>
<keyword evidence="2" id="KW-1185">Reference proteome</keyword>
<gene>
    <name evidence="1" type="ORF">FEG63_04450</name>
</gene>
<evidence type="ECO:0000313" key="1">
    <source>
        <dbReference type="EMBL" id="NTY58801.1"/>
    </source>
</evidence>
<reference evidence="1 2" key="1">
    <citation type="submission" date="2019-05" db="EMBL/GenBank/DDBJ databases">
        <title>Mycolicibacterium sphagni ENV482 genome assembly.</title>
        <authorList>
            <person name="Chen W."/>
            <person name="Faulkner N.W."/>
            <person name="Hyman M.R."/>
        </authorList>
    </citation>
    <scope>NUCLEOTIDE SEQUENCE [LARGE SCALE GENOMIC DNA]</scope>
    <source>
        <strain evidence="1 2">ENV482</strain>
    </source>
</reference>
<dbReference type="EMBL" id="VBSB01000003">
    <property type="protein sequence ID" value="NTY58801.1"/>
    <property type="molecule type" value="Genomic_DNA"/>
</dbReference>
<evidence type="ECO:0000313" key="2">
    <source>
        <dbReference type="Proteomes" id="UP000708347"/>
    </source>
</evidence>
<proteinExistence type="predicted"/>